<dbReference type="PANTHER" id="PTHR35218:SF9">
    <property type="entry name" value="ENDONUCLEASE_EXONUCLEASE_PHOSPHATASE DOMAIN-CONTAINING PROTEIN"/>
    <property type="match status" value="1"/>
</dbReference>
<evidence type="ECO:0000313" key="1">
    <source>
        <dbReference type="EMBL" id="KAG2613414.1"/>
    </source>
</evidence>
<name>A0A8T0TXK8_PANVG</name>
<reference evidence="1" key="1">
    <citation type="submission" date="2020-05" db="EMBL/GenBank/DDBJ databases">
        <title>WGS assembly of Panicum virgatum.</title>
        <authorList>
            <person name="Lovell J.T."/>
            <person name="Jenkins J."/>
            <person name="Shu S."/>
            <person name="Juenger T.E."/>
            <person name="Schmutz J."/>
        </authorList>
    </citation>
    <scope>NUCLEOTIDE SEQUENCE</scope>
    <source>
        <strain evidence="1">AP13</strain>
    </source>
</reference>
<keyword evidence="2" id="KW-1185">Reference proteome</keyword>
<dbReference type="PANTHER" id="PTHR35218">
    <property type="entry name" value="RNASE H DOMAIN-CONTAINING PROTEIN"/>
    <property type="match status" value="1"/>
</dbReference>
<protein>
    <submittedName>
        <fullName evidence="1">Uncharacterized protein</fullName>
    </submittedName>
</protein>
<dbReference type="AlphaFoldDB" id="A0A8T0TXK8"/>
<organism evidence="1 2">
    <name type="scientific">Panicum virgatum</name>
    <name type="common">Blackwell switchgrass</name>
    <dbReference type="NCBI Taxonomy" id="38727"/>
    <lineage>
        <taxon>Eukaryota</taxon>
        <taxon>Viridiplantae</taxon>
        <taxon>Streptophyta</taxon>
        <taxon>Embryophyta</taxon>
        <taxon>Tracheophyta</taxon>
        <taxon>Spermatophyta</taxon>
        <taxon>Magnoliopsida</taxon>
        <taxon>Liliopsida</taxon>
        <taxon>Poales</taxon>
        <taxon>Poaceae</taxon>
        <taxon>PACMAD clade</taxon>
        <taxon>Panicoideae</taxon>
        <taxon>Panicodae</taxon>
        <taxon>Paniceae</taxon>
        <taxon>Panicinae</taxon>
        <taxon>Panicum</taxon>
        <taxon>Panicum sect. Hiantes</taxon>
    </lineage>
</organism>
<dbReference type="SUPFAM" id="SSF56219">
    <property type="entry name" value="DNase I-like"/>
    <property type="match status" value="1"/>
</dbReference>
<dbReference type="InterPro" id="IPR036691">
    <property type="entry name" value="Endo/exonu/phosph_ase_sf"/>
</dbReference>
<comment type="caution">
    <text evidence="1">The sequence shown here is derived from an EMBL/GenBank/DDBJ whole genome shotgun (WGS) entry which is preliminary data.</text>
</comment>
<evidence type="ECO:0000313" key="2">
    <source>
        <dbReference type="Proteomes" id="UP000823388"/>
    </source>
</evidence>
<dbReference type="EMBL" id="CM029043">
    <property type="protein sequence ID" value="KAG2613414.1"/>
    <property type="molecule type" value="Genomic_DNA"/>
</dbReference>
<proteinExistence type="predicted"/>
<sequence>MPGVGNSRTVRDLTALVQSYHPKLVFLLETRQSEQKMKNLCWRIGLKGGLAMGSDGNSGGIALFWDESISVKLIGMCNRIIDVTVQECPTSPPFRVILQK</sequence>
<dbReference type="Proteomes" id="UP000823388">
    <property type="component" value="Chromosome 4K"/>
</dbReference>
<gene>
    <name evidence="1" type="ORF">PVAP13_4KG362788</name>
</gene>
<accession>A0A8T0TXK8</accession>